<dbReference type="EMBL" id="LR797035">
    <property type="protein sequence ID" value="CAB4183444.1"/>
    <property type="molecule type" value="Genomic_DNA"/>
</dbReference>
<sequence length="146" mass="16458">MGRYTDWDHLVGKYQDAAKIADASQANTYFIHQAEDEVDAWMASRYTVPFSSNVSHAVKDICTDLAYYKMTWRQKDSEKLYAYIEKRVNAFVNGTMVLTDASGNVFGGGDAPWATSDNYSATFGVDNVLNWQVSSNAQYDAEYSRD</sequence>
<dbReference type="EMBL" id="LR797385">
    <property type="protein sequence ID" value="CAB4212972.1"/>
    <property type="molecule type" value="Genomic_DNA"/>
</dbReference>
<dbReference type="EMBL" id="LR797256">
    <property type="protein sequence ID" value="CAB4197637.1"/>
    <property type="molecule type" value="Genomic_DNA"/>
</dbReference>
<dbReference type="Pfam" id="PF07030">
    <property type="entry name" value="Phage_Mu_Gp36"/>
    <property type="match status" value="1"/>
</dbReference>
<evidence type="ECO:0000313" key="1">
    <source>
        <dbReference type="EMBL" id="CAB4169993.1"/>
    </source>
</evidence>
<gene>
    <name evidence="3" type="ORF">UFOVP1082_48</name>
    <name evidence="4" type="ORF">UFOVP1322_33</name>
    <name evidence="5" type="ORF">UFOVP1434_55</name>
    <name evidence="7" type="ORF">UFOVP1529_27</name>
    <name evidence="6" type="ORF">UFOVP1593_48</name>
    <name evidence="1" type="ORF">UFOVP906_26</name>
    <name evidence="2" type="ORF">UFOVP992_52</name>
</gene>
<accession>A0A6J5PEV6</accession>
<protein>
    <submittedName>
        <fullName evidence="1">Bacteriophage Mu, Gp36</fullName>
    </submittedName>
</protein>
<dbReference type="EMBL" id="LR797447">
    <property type="protein sequence ID" value="CAB4217568.1"/>
    <property type="molecule type" value="Genomic_DNA"/>
</dbReference>
<reference evidence="1" key="1">
    <citation type="submission" date="2020-05" db="EMBL/GenBank/DDBJ databases">
        <authorList>
            <person name="Chiriac C."/>
            <person name="Salcher M."/>
            <person name="Ghai R."/>
            <person name="Kavagutti S V."/>
        </authorList>
    </citation>
    <scope>NUCLEOTIDE SEQUENCE</scope>
</reference>
<dbReference type="InterPro" id="IPR009752">
    <property type="entry name" value="Phage_Mu_GpJ"/>
</dbReference>
<dbReference type="EMBL" id="LR796936">
    <property type="protein sequence ID" value="CAB4176681.1"/>
    <property type="molecule type" value="Genomic_DNA"/>
</dbReference>
<dbReference type="EMBL" id="LR796850">
    <property type="protein sequence ID" value="CAB4169993.1"/>
    <property type="molecule type" value="Genomic_DNA"/>
</dbReference>
<evidence type="ECO:0000313" key="7">
    <source>
        <dbReference type="EMBL" id="CAB5227208.1"/>
    </source>
</evidence>
<evidence type="ECO:0000313" key="3">
    <source>
        <dbReference type="EMBL" id="CAB4183444.1"/>
    </source>
</evidence>
<evidence type="ECO:0000313" key="2">
    <source>
        <dbReference type="EMBL" id="CAB4176681.1"/>
    </source>
</evidence>
<organism evidence="1">
    <name type="scientific">uncultured Caudovirales phage</name>
    <dbReference type="NCBI Taxonomy" id="2100421"/>
    <lineage>
        <taxon>Viruses</taxon>
        <taxon>Duplodnaviria</taxon>
        <taxon>Heunggongvirae</taxon>
        <taxon>Uroviricota</taxon>
        <taxon>Caudoviricetes</taxon>
        <taxon>Peduoviridae</taxon>
        <taxon>Maltschvirus</taxon>
        <taxon>Maltschvirus maltsch</taxon>
    </lineage>
</organism>
<evidence type="ECO:0000313" key="5">
    <source>
        <dbReference type="EMBL" id="CAB4212972.1"/>
    </source>
</evidence>
<evidence type="ECO:0000313" key="4">
    <source>
        <dbReference type="EMBL" id="CAB4197637.1"/>
    </source>
</evidence>
<name>A0A6J5PEV6_9CAUD</name>
<proteinExistence type="predicted"/>
<dbReference type="EMBL" id="LR798371">
    <property type="protein sequence ID" value="CAB5227208.1"/>
    <property type="molecule type" value="Genomic_DNA"/>
</dbReference>
<evidence type="ECO:0000313" key="6">
    <source>
        <dbReference type="EMBL" id="CAB4217568.1"/>
    </source>
</evidence>